<comment type="caution">
    <text evidence="5">The sequence shown here is derived from an EMBL/GenBank/DDBJ whole genome shotgun (WGS) entry which is preliminary data.</text>
</comment>
<sequence length="462" mass="49674">MTPVTPTISIEPALMHRSLHEQPLLIASAAGNTLYPAGPGSHPILDFCGGAAVTMLGHSHPEIIAAITAQLQSVSYIHTAAYTSASAEALAHAVLAHDDSGSMARVYFAGSGSEATDAALKLARQFWVEKGQPGRTHFVARRQGYHGNTLGAMSVSMNKARRAPYEDVLMPNVSFVSPAYAFQYMRETGCTTEEEYSQWLADELEAEFLRLGPENVVCFIAETMVGATSGCVTAPCGYWPKIRKVCTKYDVLLVLDEVMCGAGRTGSFFAFKEEGIVPDIVTIGKGLGAGYIPLSAVLANRRIVEALRAGSAAFNHGHTFQAHALACASALKVQEIVQRDGLLQRCAQMGELLRQKVFEAMASCKYVGEIRGRGLFWGIEFVNDKDTRKPFEGHVNFGPRVQAVALEKGVAIYPGHGTIDGVLGDHVLLAPAFTISEEEIATAVTVLKEAYHVVEAEVDTTL</sequence>
<dbReference type="Proteomes" id="UP000034841">
    <property type="component" value="Unassembled WGS sequence"/>
</dbReference>
<dbReference type="Gene3D" id="3.40.640.10">
    <property type="entry name" value="Type I PLP-dependent aspartate aminotransferase-like (Major domain)"/>
    <property type="match status" value="1"/>
</dbReference>
<dbReference type="AlphaFoldDB" id="A0A0F8CW88"/>
<dbReference type="EC" id="2.6.-.-" evidence="5"/>
<dbReference type="PROSITE" id="PS00600">
    <property type="entry name" value="AA_TRANSFER_CLASS_3"/>
    <property type="match status" value="1"/>
</dbReference>
<accession>A0A0F8CW88</accession>
<protein>
    <submittedName>
        <fullName evidence="5">Putative aminotransferase.03c</fullName>
        <ecNumber evidence="5">2.6.-.-</ecNumber>
    </submittedName>
</protein>
<dbReference type="GO" id="GO:0008483">
    <property type="term" value="F:transaminase activity"/>
    <property type="evidence" value="ECO:0007669"/>
    <property type="project" value="UniProtKB-KW"/>
</dbReference>
<reference evidence="5 6" key="1">
    <citation type="submission" date="2015-04" db="EMBL/GenBank/DDBJ databases">
        <title>Genome sequence of Ceratocystis platani, a major pathogen of plane trees.</title>
        <authorList>
            <person name="Belbahri L."/>
        </authorList>
    </citation>
    <scope>NUCLEOTIDE SEQUENCE [LARGE SCALE GENOMIC DNA]</scope>
    <source>
        <strain evidence="5 6">CFO</strain>
    </source>
</reference>
<dbReference type="SUPFAM" id="SSF53383">
    <property type="entry name" value="PLP-dependent transferases"/>
    <property type="match status" value="1"/>
</dbReference>
<proteinExistence type="inferred from homology"/>
<dbReference type="PANTHER" id="PTHR43094">
    <property type="entry name" value="AMINOTRANSFERASE"/>
    <property type="match status" value="1"/>
</dbReference>
<evidence type="ECO:0000256" key="3">
    <source>
        <dbReference type="ARBA" id="ARBA00022898"/>
    </source>
</evidence>
<dbReference type="InterPro" id="IPR015421">
    <property type="entry name" value="PyrdxlP-dep_Trfase_major"/>
</dbReference>
<comment type="cofactor">
    <cofactor evidence="1">
        <name>pyridoxal 5'-phosphate</name>
        <dbReference type="ChEBI" id="CHEBI:597326"/>
    </cofactor>
</comment>
<dbReference type="EMBL" id="LBBL01000128">
    <property type="protein sequence ID" value="KKF94942.1"/>
    <property type="molecule type" value="Genomic_DNA"/>
</dbReference>
<dbReference type="InterPro" id="IPR049704">
    <property type="entry name" value="Aminotrans_3_PPA_site"/>
</dbReference>
<dbReference type="GO" id="GO:0005829">
    <property type="term" value="C:cytosol"/>
    <property type="evidence" value="ECO:0007669"/>
    <property type="project" value="TreeGrafter"/>
</dbReference>
<dbReference type="Gene3D" id="3.90.1150.10">
    <property type="entry name" value="Aspartate Aminotransferase, domain 1"/>
    <property type="match status" value="1"/>
</dbReference>
<evidence type="ECO:0000256" key="4">
    <source>
        <dbReference type="RuleBase" id="RU003560"/>
    </source>
</evidence>
<dbReference type="InterPro" id="IPR005814">
    <property type="entry name" value="Aminotrans_3"/>
</dbReference>
<keyword evidence="6" id="KW-1185">Reference proteome</keyword>
<dbReference type="Pfam" id="PF00202">
    <property type="entry name" value="Aminotran_3"/>
    <property type="match status" value="1"/>
</dbReference>
<evidence type="ECO:0000313" key="6">
    <source>
        <dbReference type="Proteomes" id="UP000034841"/>
    </source>
</evidence>
<dbReference type="FunFam" id="3.40.640.10:FF:000004">
    <property type="entry name" value="Acetylornithine aminotransferase"/>
    <property type="match status" value="1"/>
</dbReference>
<keyword evidence="5" id="KW-0032">Aminotransferase</keyword>
<dbReference type="InterPro" id="IPR015422">
    <property type="entry name" value="PyrdxlP-dep_Trfase_small"/>
</dbReference>
<keyword evidence="3 4" id="KW-0663">Pyridoxal phosphate</keyword>
<evidence type="ECO:0000256" key="2">
    <source>
        <dbReference type="ARBA" id="ARBA00008954"/>
    </source>
</evidence>
<evidence type="ECO:0000313" key="5">
    <source>
        <dbReference type="EMBL" id="KKF94942.1"/>
    </source>
</evidence>
<dbReference type="CDD" id="cd00610">
    <property type="entry name" value="OAT_like"/>
    <property type="match status" value="1"/>
</dbReference>
<keyword evidence="5" id="KW-0808">Transferase</keyword>
<organism evidence="5 6">
    <name type="scientific">Ceratocystis fimbriata f. sp. platani</name>
    <dbReference type="NCBI Taxonomy" id="88771"/>
    <lineage>
        <taxon>Eukaryota</taxon>
        <taxon>Fungi</taxon>
        <taxon>Dikarya</taxon>
        <taxon>Ascomycota</taxon>
        <taxon>Pezizomycotina</taxon>
        <taxon>Sordariomycetes</taxon>
        <taxon>Hypocreomycetidae</taxon>
        <taxon>Microascales</taxon>
        <taxon>Ceratocystidaceae</taxon>
        <taxon>Ceratocystis</taxon>
    </lineage>
</organism>
<gene>
    <name evidence="5" type="ORF">CFO_g2721</name>
</gene>
<dbReference type="OrthoDB" id="5419315at2759"/>
<dbReference type="InterPro" id="IPR015424">
    <property type="entry name" value="PyrdxlP-dep_Trfase"/>
</dbReference>
<dbReference type="NCBIfam" id="NF005685">
    <property type="entry name" value="PRK07483.1"/>
    <property type="match status" value="1"/>
</dbReference>
<name>A0A0F8CW88_CERFI</name>
<dbReference type="GO" id="GO:0030170">
    <property type="term" value="F:pyridoxal phosphate binding"/>
    <property type="evidence" value="ECO:0007669"/>
    <property type="project" value="InterPro"/>
</dbReference>
<evidence type="ECO:0000256" key="1">
    <source>
        <dbReference type="ARBA" id="ARBA00001933"/>
    </source>
</evidence>
<dbReference type="PANTHER" id="PTHR43094:SF1">
    <property type="entry name" value="AMINOTRANSFERASE CLASS-III"/>
    <property type="match status" value="1"/>
</dbReference>
<comment type="similarity">
    <text evidence="2 4">Belongs to the class-III pyridoxal-phosphate-dependent aminotransferase family.</text>
</comment>